<dbReference type="Pfam" id="PF11272">
    <property type="entry name" value="DUF3072"/>
    <property type="match status" value="1"/>
</dbReference>
<evidence type="ECO:0000313" key="2">
    <source>
        <dbReference type="EMBL" id="TFK86497.1"/>
    </source>
</evidence>
<sequence length="280" mass="31832">MFCALGNSCFFPPQRAIPVYYPPLPDNLYIATDILDRNNRNRYIEHSVLPHDMPSWIGYTPDMWKSGHEPMTGPQTRYLGVMSNRNRIQIPFIARTDSNGQRVTKAEASTLLTKFEKGDRVDASFIDELGRGEPGPELGHPSTWWYCHDPATEIQMKWIEQLTGELGIPLEATQKGILGLTRGQASELIKLLRVEKGEVPRKQRTKEWLDDAVTASVEEVPFPDEVEGVDIDYDPDEDESAEEGDEEEEEDMEVDLGERMGRRELKELLADAQPELMQLA</sequence>
<dbReference type="AlphaFoldDB" id="A0A5C3PBZ6"/>
<protein>
    <submittedName>
        <fullName evidence="2">Uncharacterized protein</fullName>
    </submittedName>
</protein>
<dbReference type="EMBL" id="ML211197">
    <property type="protein sequence ID" value="TFK86497.1"/>
    <property type="molecule type" value="Genomic_DNA"/>
</dbReference>
<gene>
    <name evidence="2" type="ORF">K466DRAFT_524088</name>
</gene>
<feature type="region of interest" description="Disordered" evidence="1">
    <location>
        <begin position="221"/>
        <end position="280"/>
    </location>
</feature>
<proteinExistence type="predicted"/>
<evidence type="ECO:0000256" key="1">
    <source>
        <dbReference type="SAM" id="MobiDB-lite"/>
    </source>
</evidence>
<organism evidence="2 3">
    <name type="scientific">Polyporus arcularius HHB13444</name>
    <dbReference type="NCBI Taxonomy" id="1314778"/>
    <lineage>
        <taxon>Eukaryota</taxon>
        <taxon>Fungi</taxon>
        <taxon>Dikarya</taxon>
        <taxon>Basidiomycota</taxon>
        <taxon>Agaricomycotina</taxon>
        <taxon>Agaricomycetes</taxon>
        <taxon>Polyporales</taxon>
        <taxon>Polyporaceae</taxon>
        <taxon>Polyporus</taxon>
    </lineage>
</organism>
<name>A0A5C3PBZ6_9APHY</name>
<feature type="compositionally biased region" description="Acidic residues" evidence="1">
    <location>
        <begin position="221"/>
        <end position="255"/>
    </location>
</feature>
<dbReference type="Proteomes" id="UP000308197">
    <property type="component" value="Unassembled WGS sequence"/>
</dbReference>
<dbReference type="InterPro" id="IPR021425">
    <property type="entry name" value="DUF3072"/>
</dbReference>
<reference evidence="2 3" key="1">
    <citation type="journal article" date="2019" name="Nat. Ecol. Evol.">
        <title>Megaphylogeny resolves global patterns of mushroom evolution.</title>
        <authorList>
            <person name="Varga T."/>
            <person name="Krizsan K."/>
            <person name="Foldi C."/>
            <person name="Dima B."/>
            <person name="Sanchez-Garcia M."/>
            <person name="Sanchez-Ramirez S."/>
            <person name="Szollosi G.J."/>
            <person name="Szarkandi J.G."/>
            <person name="Papp V."/>
            <person name="Albert L."/>
            <person name="Andreopoulos W."/>
            <person name="Angelini C."/>
            <person name="Antonin V."/>
            <person name="Barry K.W."/>
            <person name="Bougher N.L."/>
            <person name="Buchanan P."/>
            <person name="Buyck B."/>
            <person name="Bense V."/>
            <person name="Catcheside P."/>
            <person name="Chovatia M."/>
            <person name="Cooper J."/>
            <person name="Damon W."/>
            <person name="Desjardin D."/>
            <person name="Finy P."/>
            <person name="Geml J."/>
            <person name="Haridas S."/>
            <person name="Hughes K."/>
            <person name="Justo A."/>
            <person name="Karasinski D."/>
            <person name="Kautmanova I."/>
            <person name="Kiss B."/>
            <person name="Kocsube S."/>
            <person name="Kotiranta H."/>
            <person name="LaButti K.M."/>
            <person name="Lechner B.E."/>
            <person name="Liimatainen K."/>
            <person name="Lipzen A."/>
            <person name="Lukacs Z."/>
            <person name="Mihaltcheva S."/>
            <person name="Morgado L.N."/>
            <person name="Niskanen T."/>
            <person name="Noordeloos M.E."/>
            <person name="Ohm R.A."/>
            <person name="Ortiz-Santana B."/>
            <person name="Ovrebo C."/>
            <person name="Racz N."/>
            <person name="Riley R."/>
            <person name="Savchenko A."/>
            <person name="Shiryaev A."/>
            <person name="Soop K."/>
            <person name="Spirin V."/>
            <person name="Szebenyi C."/>
            <person name="Tomsovsky M."/>
            <person name="Tulloss R.E."/>
            <person name="Uehling J."/>
            <person name="Grigoriev I.V."/>
            <person name="Vagvolgyi C."/>
            <person name="Papp T."/>
            <person name="Martin F.M."/>
            <person name="Miettinen O."/>
            <person name="Hibbett D.S."/>
            <person name="Nagy L.G."/>
        </authorList>
    </citation>
    <scope>NUCLEOTIDE SEQUENCE [LARGE SCALE GENOMIC DNA]</scope>
    <source>
        <strain evidence="2 3">HHB13444</strain>
    </source>
</reference>
<keyword evidence="3" id="KW-1185">Reference proteome</keyword>
<dbReference type="InParanoid" id="A0A5C3PBZ6"/>
<evidence type="ECO:0000313" key="3">
    <source>
        <dbReference type="Proteomes" id="UP000308197"/>
    </source>
</evidence>
<accession>A0A5C3PBZ6</accession>
<feature type="compositionally biased region" description="Basic and acidic residues" evidence="1">
    <location>
        <begin position="256"/>
        <end position="269"/>
    </location>
</feature>